<dbReference type="PANTHER" id="PTHR34966:SF1">
    <property type="entry name" value="OS04G0508100 PROTEIN"/>
    <property type="match status" value="1"/>
</dbReference>
<dbReference type="EMBL" id="JAMWBK010000004">
    <property type="protein sequence ID" value="KAJ8905753.1"/>
    <property type="molecule type" value="Genomic_DNA"/>
</dbReference>
<proteinExistence type="predicted"/>
<reference evidence="1 2" key="1">
    <citation type="journal article" date="2023" name="Nat. Commun.">
        <title>Origin of minicircular mitochondrial genomes in red algae.</title>
        <authorList>
            <person name="Lee Y."/>
            <person name="Cho C.H."/>
            <person name="Lee Y.M."/>
            <person name="Park S.I."/>
            <person name="Yang J.H."/>
            <person name="West J.A."/>
            <person name="Bhattacharya D."/>
            <person name="Yoon H.S."/>
        </authorList>
    </citation>
    <scope>NUCLEOTIDE SEQUENCE [LARGE SCALE GENOMIC DNA]</scope>
    <source>
        <strain evidence="1 2">CCMP1338</strain>
        <tissue evidence="1">Whole cell</tissue>
    </source>
</reference>
<dbReference type="Proteomes" id="UP001157974">
    <property type="component" value="Unassembled WGS sequence"/>
</dbReference>
<name>A0AAV8UXB4_9RHOD</name>
<keyword evidence="2" id="KW-1185">Reference proteome</keyword>
<gene>
    <name evidence="1" type="ORF">NDN08_002258</name>
</gene>
<sequence>MSFLGRLMSYLANEVVVKSLASSPAFQRWAVKTNQRMVSNAEQAAKITHGLKQRAQSADFQNEVRQGLKEFADAVRRDFSGGRPPRAK</sequence>
<evidence type="ECO:0000313" key="1">
    <source>
        <dbReference type="EMBL" id="KAJ8905753.1"/>
    </source>
</evidence>
<organism evidence="1 2">
    <name type="scientific">Rhodosorus marinus</name>
    <dbReference type="NCBI Taxonomy" id="101924"/>
    <lineage>
        <taxon>Eukaryota</taxon>
        <taxon>Rhodophyta</taxon>
        <taxon>Stylonematophyceae</taxon>
        <taxon>Stylonematales</taxon>
        <taxon>Stylonemataceae</taxon>
        <taxon>Rhodosorus</taxon>
    </lineage>
</organism>
<comment type="caution">
    <text evidence="1">The sequence shown here is derived from an EMBL/GenBank/DDBJ whole genome shotgun (WGS) entry which is preliminary data.</text>
</comment>
<dbReference type="PANTHER" id="PTHR34966">
    <property type="entry name" value="OSJNBA0043L24.15 PROTEIN"/>
    <property type="match status" value="1"/>
</dbReference>
<dbReference type="AlphaFoldDB" id="A0AAV8UXB4"/>
<protein>
    <submittedName>
        <fullName evidence="1">Uncharacterized protein</fullName>
    </submittedName>
</protein>
<evidence type="ECO:0000313" key="2">
    <source>
        <dbReference type="Proteomes" id="UP001157974"/>
    </source>
</evidence>
<accession>A0AAV8UXB4</accession>